<keyword evidence="2" id="KW-1185">Reference proteome</keyword>
<proteinExistence type="predicted"/>
<dbReference type="EMBL" id="AZFQ01000036">
    <property type="protein sequence ID" value="KRL98773.1"/>
    <property type="molecule type" value="Genomic_DNA"/>
</dbReference>
<protein>
    <submittedName>
        <fullName evidence="1">Uncharacterized protein</fullName>
    </submittedName>
</protein>
<evidence type="ECO:0000313" key="1">
    <source>
        <dbReference type="EMBL" id="KRL98773.1"/>
    </source>
</evidence>
<organism evidence="1 2">
    <name type="scientific">Liquorilactobacillus satsumensis DSM 16230 = JCM 12392</name>
    <dbReference type="NCBI Taxonomy" id="1423801"/>
    <lineage>
        <taxon>Bacteria</taxon>
        <taxon>Bacillati</taxon>
        <taxon>Bacillota</taxon>
        <taxon>Bacilli</taxon>
        <taxon>Lactobacillales</taxon>
        <taxon>Lactobacillaceae</taxon>
        <taxon>Liquorilactobacillus</taxon>
    </lineage>
</organism>
<name>A0A0R1V6Z3_9LACO</name>
<sequence>MAAHSNASFKALLPVELQKSPLAYKNCTQFAAPAKLADCKLVQHNYQAVI</sequence>
<accession>A0A0R1V6Z3</accession>
<gene>
    <name evidence="1" type="ORF">FD50_GL000584</name>
</gene>
<dbReference type="Proteomes" id="UP000051166">
    <property type="component" value="Unassembled WGS sequence"/>
</dbReference>
<comment type="caution">
    <text evidence="1">The sequence shown here is derived from an EMBL/GenBank/DDBJ whole genome shotgun (WGS) entry which is preliminary data.</text>
</comment>
<evidence type="ECO:0000313" key="2">
    <source>
        <dbReference type="Proteomes" id="UP000051166"/>
    </source>
</evidence>
<dbReference type="STRING" id="1423801.FD50_GL000584"/>
<reference evidence="1 2" key="1">
    <citation type="journal article" date="2015" name="Genome Announc.">
        <title>Expanding the biotechnology potential of lactobacilli through comparative genomics of 213 strains and associated genera.</title>
        <authorList>
            <person name="Sun Z."/>
            <person name="Harris H.M."/>
            <person name="McCann A."/>
            <person name="Guo C."/>
            <person name="Argimon S."/>
            <person name="Zhang W."/>
            <person name="Yang X."/>
            <person name="Jeffery I.B."/>
            <person name="Cooney J.C."/>
            <person name="Kagawa T.F."/>
            <person name="Liu W."/>
            <person name="Song Y."/>
            <person name="Salvetti E."/>
            <person name="Wrobel A."/>
            <person name="Rasinkangas P."/>
            <person name="Parkhill J."/>
            <person name="Rea M.C."/>
            <person name="O'Sullivan O."/>
            <person name="Ritari J."/>
            <person name="Douillard F.P."/>
            <person name="Paul Ross R."/>
            <person name="Yang R."/>
            <person name="Briner A.E."/>
            <person name="Felis G.E."/>
            <person name="de Vos W.M."/>
            <person name="Barrangou R."/>
            <person name="Klaenhammer T.R."/>
            <person name="Caufield P.W."/>
            <person name="Cui Y."/>
            <person name="Zhang H."/>
            <person name="O'Toole P.W."/>
        </authorList>
    </citation>
    <scope>NUCLEOTIDE SEQUENCE [LARGE SCALE GENOMIC DNA]</scope>
    <source>
        <strain evidence="1 2">DSM 16230</strain>
    </source>
</reference>
<dbReference type="PATRIC" id="fig|1423801.4.peg.593"/>
<dbReference type="AlphaFoldDB" id="A0A0R1V6Z3"/>